<keyword evidence="2" id="KW-0472">Membrane</keyword>
<evidence type="ECO:0000256" key="2">
    <source>
        <dbReference type="SAM" id="Phobius"/>
    </source>
</evidence>
<evidence type="ECO:0000313" key="4">
    <source>
        <dbReference type="Proteomes" id="UP001059041"/>
    </source>
</evidence>
<feature type="region of interest" description="Disordered" evidence="1">
    <location>
        <begin position="198"/>
        <end position="224"/>
    </location>
</feature>
<sequence>MSRTVEVVIGSPVHLDQSSGGSPVYVTETKPGDPPGVRGFLKINPDALGWLEILAGAVVFGVVYWNYESWLLIPAGFLIITGVITATAACTRNPCLVVTSQVLNLINIFSTAAVLLVFLFLFYIILTVRVFLARSLNSIDVTFIVCNVLALAFSLIIFATSCCWCKSRKRVMIIHMNSVPPAVASDVVDHPVPVPPAYSPVPSSEPPAYEYERQPSISGPSAPVWDMKRWKDELHRSRKPIQV</sequence>
<keyword evidence="4" id="KW-1185">Reference proteome</keyword>
<evidence type="ECO:0000256" key="1">
    <source>
        <dbReference type="SAM" id="MobiDB-lite"/>
    </source>
</evidence>
<keyword evidence="2" id="KW-1133">Transmembrane helix</keyword>
<comment type="caution">
    <text evidence="3">The sequence shown here is derived from an EMBL/GenBank/DDBJ whole genome shotgun (WGS) entry which is preliminary data.</text>
</comment>
<feature type="transmembrane region" description="Helical" evidence="2">
    <location>
        <begin position="141"/>
        <end position="165"/>
    </location>
</feature>
<proteinExistence type="predicted"/>
<protein>
    <submittedName>
        <fullName evidence="3">Uncharacterized protein</fullName>
    </submittedName>
</protein>
<organism evidence="3 4">
    <name type="scientific">Triplophysa rosa</name>
    <name type="common">Cave loach</name>
    <dbReference type="NCBI Taxonomy" id="992332"/>
    <lineage>
        <taxon>Eukaryota</taxon>
        <taxon>Metazoa</taxon>
        <taxon>Chordata</taxon>
        <taxon>Craniata</taxon>
        <taxon>Vertebrata</taxon>
        <taxon>Euteleostomi</taxon>
        <taxon>Actinopterygii</taxon>
        <taxon>Neopterygii</taxon>
        <taxon>Teleostei</taxon>
        <taxon>Ostariophysi</taxon>
        <taxon>Cypriniformes</taxon>
        <taxon>Nemacheilidae</taxon>
        <taxon>Triplophysa</taxon>
    </lineage>
</organism>
<dbReference type="Proteomes" id="UP001059041">
    <property type="component" value="Linkage Group LG8"/>
</dbReference>
<feature type="transmembrane region" description="Helical" evidence="2">
    <location>
        <begin position="102"/>
        <end position="126"/>
    </location>
</feature>
<feature type="transmembrane region" description="Helical" evidence="2">
    <location>
        <begin position="47"/>
        <end position="65"/>
    </location>
</feature>
<dbReference type="OrthoDB" id="8877542at2759"/>
<name>A0A9W7WRD1_TRIRA</name>
<dbReference type="EMBL" id="JAFHDT010000008">
    <property type="protein sequence ID" value="KAI7806916.1"/>
    <property type="molecule type" value="Genomic_DNA"/>
</dbReference>
<evidence type="ECO:0000313" key="3">
    <source>
        <dbReference type="EMBL" id="KAI7806916.1"/>
    </source>
</evidence>
<feature type="transmembrane region" description="Helical" evidence="2">
    <location>
        <begin position="71"/>
        <end position="90"/>
    </location>
</feature>
<keyword evidence="2" id="KW-0812">Transmembrane</keyword>
<accession>A0A9W7WRD1</accession>
<reference evidence="3" key="1">
    <citation type="submission" date="2021-02" db="EMBL/GenBank/DDBJ databases">
        <title>Comparative genomics reveals that relaxation of natural selection precedes convergent phenotypic evolution of cavefish.</title>
        <authorList>
            <person name="Peng Z."/>
        </authorList>
    </citation>
    <scope>NUCLEOTIDE SEQUENCE</scope>
    <source>
        <tissue evidence="3">Muscle</tissue>
    </source>
</reference>
<gene>
    <name evidence="3" type="ORF">IRJ41_014142</name>
</gene>
<dbReference type="AlphaFoldDB" id="A0A9W7WRD1"/>